<dbReference type="Proteomes" id="UP000186513">
    <property type="component" value="Unassembled WGS sequence"/>
</dbReference>
<reference evidence="1 2" key="1">
    <citation type="submission" date="2016-11" db="EMBL/GenBank/DDBJ databases">
        <authorList>
            <person name="Jaros S."/>
            <person name="Januszkiewicz K."/>
            <person name="Wedrychowicz H."/>
        </authorList>
    </citation>
    <scope>NUCLEOTIDE SEQUENCE [LARGE SCALE GENOMIC DNA]</scope>
    <source>
        <strain evidence="1 2">DSM 18899</strain>
    </source>
</reference>
<name>A0A1K2HK16_9NEIS</name>
<accession>A0A1K2HK16</accession>
<gene>
    <name evidence="1" type="ORF">SAMN02745887_02259</name>
</gene>
<dbReference type="RefSeq" id="WP_072428769.1">
    <property type="nucleotide sequence ID" value="NZ_FPKR01000008.1"/>
</dbReference>
<keyword evidence="2" id="KW-1185">Reference proteome</keyword>
<evidence type="ECO:0000313" key="2">
    <source>
        <dbReference type="Proteomes" id="UP000186513"/>
    </source>
</evidence>
<dbReference type="EMBL" id="FPKR01000008">
    <property type="protein sequence ID" value="SFZ77168.1"/>
    <property type="molecule type" value="Genomic_DNA"/>
</dbReference>
<sequence>MKEALPLLPGIKLPLLCGLVSVLLSISLMIWAQHTRQVAEQRLQQREATAHAAEANIQTAQSLQTERTRHLAVLTTLQQRGLLGQEQRLAWAEAVDALQRSGRLASLQLELGPRRPLNEANGATQAELQFYASPLKLDSKLLHEGDLLSLLRQLDTLPGAYTLDACRLRRSDGTNGPRPYRLALQCQGKLFTLARPDRSSP</sequence>
<protein>
    <submittedName>
        <fullName evidence="1">Uncharacterized protein</fullName>
    </submittedName>
</protein>
<dbReference type="STRING" id="1121279.SAMN02745887_02259"/>
<organism evidence="1 2">
    <name type="scientific">Chitinimonas taiwanensis DSM 18899</name>
    <dbReference type="NCBI Taxonomy" id="1121279"/>
    <lineage>
        <taxon>Bacteria</taxon>
        <taxon>Pseudomonadati</taxon>
        <taxon>Pseudomonadota</taxon>
        <taxon>Betaproteobacteria</taxon>
        <taxon>Neisseriales</taxon>
        <taxon>Chitinibacteraceae</taxon>
        <taxon>Chitinimonas</taxon>
    </lineage>
</organism>
<proteinExistence type="predicted"/>
<evidence type="ECO:0000313" key="1">
    <source>
        <dbReference type="EMBL" id="SFZ77168.1"/>
    </source>
</evidence>
<dbReference type="AlphaFoldDB" id="A0A1K2HK16"/>
<dbReference type="OrthoDB" id="10001590at2"/>